<dbReference type="EMBL" id="CP008889">
    <property type="protein sequence ID" value="AIF41220.1"/>
    <property type="molecule type" value="Genomic_DNA"/>
</dbReference>
<dbReference type="GeneID" id="51969006"/>
<dbReference type="KEGG" id="dni:HX89_09980"/>
<feature type="region of interest" description="Disordered" evidence="1">
    <location>
        <begin position="1"/>
        <end position="31"/>
    </location>
</feature>
<evidence type="ECO:0000313" key="3">
    <source>
        <dbReference type="Proteomes" id="UP000027986"/>
    </source>
</evidence>
<protein>
    <submittedName>
        <fullName evidence="2">Uncharacterized protein</fullName>
    </submittedName>
</protein>
<evidence type="ECO:0000256" key="1">
    <source>
        <dbReference type="SAM" id="MobiDB-lite"/>
    </source>
</evidence>
<proteinExistence type="predicted"/>
<accession>A0A075JHE1</accession>
<dbReference type="AlphaFoldDB" id="A0A075JHE1"/>
<keyword evidence="3" id="KW-1185">Reference proteome</keyword>
<sequence length="70" mass="7460">MSGAAISVSTSVDGEDMTVGTWYPHPRSGGTFRHEESWASAEYRYSRSPALPVLAGSAPQVTYTEKGALP</sequence>
<dbReference type="Proteomes" id="UP000027986">
    <property type="component" value="Chromosome"/>
</dbReference>
<reference evidence="2 3" key="1">
    <citation type="submission" date="2014-07" db="EMBL/GenBank/DDBJ databases">
        <title>Genome Sequencing of Dermacoccus nishinomiyaensis.</title>
        <authorList>
            <person name="Hong K.W."/>
            <person name="Chan K.G."/>
        </authorList>
    </citation>
    <scope>NUCLEOTIDE SEQUENCE [LARGE SCALE GENOMIC DNA]</scope>
    <source>
        <strain evidence="2 3">M25</strain>
    </source>
</reference>
<evidence type="ECO:0000313" key="2">
    <source>
        <dbReference type="EMBL" id="AIF41220.1"/>
    </source>
</evidence>
<name>A0A075JHE1_9MICO</name>
<organism evidence="2 3">
    <name type="scientific">Dermacoccus nishinomiyaensis</name>
    <dbReference type="NCBI Taxonomy" id="1274"/>
    <lineage>
        <taxon>Bacteria</taxon>
        <taxon>Bacillati</taxon>
        <taxon>Actinomycetota</taxon>
        <taxon>Actinomycetes</taxon>
        <taxon>Micrococcales</taxon>
        <taxon>Dermacoccaceae</taxon>
        <taxon>Dermacoccus</taxon>
    </lineage>
</organism>
<dbReference type="RefSeq" id="WP_038568885.1">
    <property type="nucleotide sequence ID" value="NZ_CP008889.1"/>
</dbReference>
<gene>
    <name evidence="2" type="ORF">HX89_09980</name>
</gene>
<dbReference type="HOGENOM" id="CLU_2751132_0_0_11"/>